<feature type="chain" id="PRO_5043030588" evidence="3">
    <location>
        <begin position="22"/>
        <end position="252"/>
    </location>
</feature>
<accession>A0AAN7QRC6</accession>
<dbReference type="PANTHER" id="PTHR47372">
    <property type="entry name" value="DAUER UP-REGULATED-RELATED"/>
    <property type="match status" value="1"/>
</dbReference>
<dbReference type="EMBL" id="JAXIOK010000004">
    <property type="protein sequence ID" value="KAK4773133.1"/>
    <property type="molecule type" value="Genomic_DNA"/>
</dbReference>
<name>A0AAN7QRC6_9MYRT</name>
<keyword evidence="3" id="KW-0732">Signal</keyword>
<reference evidence="4 5" key="1">
    <citation type="journal article" date="2023" name="Hortic Res">
        <title>Pangenome of water caltrop reveals structural variations and asymmetric subgenome divergence after allopolyploidization.</title>
        <authorList>
            <person name="Zhang X."/>
            <person name="Chen Y."/>
            <person name="Wang L."/>
            <person name="Yuan Y."/>
            <person name="Fang M."/>
            <person name="Shi L."/>
            <person name="Lu R."/>
            <person name="Comes H.P."/>
            <person name="Ma Y."/>
            <person name="Chen Y."/>
            <person name="Huang G."/>
            <person name="Zhou Y."/>
            <person name="Zheng Z."/>
            <person name="Qiu Y."/>
        </authorList>
    </citation>
    <scope>NUCLEOTIDE SEQUENCE [LARGE SCALE GENOMIC DNA]</scope>
    <source>
        <tissue evidence="4">Roots</tissue>
    </source>
</reference>
<feature type="signal peptide" evidence="3">
    <location>
        <begin position="1"/>
        <end position="21"/>
    </location>
</feature>
<gene>
    <name evidence="4" type="ORF">SAY87_028152</name>
</gene>
<organism evidence="4 5">
    <name type="scientific">Trapa incisa</name>
    <dbReference type="NCBI Taxonomy" id="236973"/>
    <lineage>
        <taxon>Eukaryota</taxon>
        <taxon>Viridiplantae</taxon>
        <taxon>Streptophyta</taxon>
        <taxon>Embryophyta</taxon>
        <taxon>Tracheophyta</taxon>
        <taxon>Spermatophyta</taxon>
        <taxon>Magnoliopsida</taxon>
        <taxon>eudicotyledons</taxon>
        <taxon>Gunneridae</taxon>
        <taxon>Pentapetalae</taxon>
        <taxon>rosids</taxon>
        <taxon>malvids</taxon>
        <taxon>Myrtales</taxon>
        <taxon>Lythraceae</taxon>
        <taxon>Trapa</taxon>
    </lineage>
</organism>
<evidence type="ECO:0000256" key="3">
    <source>
        <dbReference type="SAM" id="SignalP"/>
    </source>
</evidence>
<keyword evidence="5" id="KW-1185">Reference proteome</keyword>
<dbReference type="AlphaFoldDB" id="A0AAN7QRC6"/>
<protein>
    <submittedName>
        <fullName evidence="4">Uncharacterized protein</fullName>
    </submittedName>
</protein>
<dbReference type="PANTHER" id="PTHR47372:SF5">
    <property type="entry name" value="LATE EMBRYOGENESIS ABUNDANT PROTEIN (LEA) FAMILY PROTEIN"/>
    <property type="match status" value="1"/>
</dbReference>
<comment type="caution">
    <text evidence="4">The sequence shown here is derived from an EMBL/GenBank/DDBJ whole genome shotgun (WGS) entry which is preliminary data.</text>
</comment>
<keyword evidence="1" id="KW-0175">Coiled coil</keyword>
<evidence type="ECO:0000256" key="1">
    <source>
        <dbReference type="SAM" id="Coils"/>
    </source>
</evidence>
<dbReference type="Proteomes" id="UP001345219">
    <property type="component" value="Chromosome 22"/>
</dbReference>
<evidence type="ECO:0000313" key="4">
    <source>
        <dbReference type="EMBL" id="KAK4773133.1"/>
    </source>
</evidence>
<evidence type="ECO:0000256" key="2">
    <source>
        <dbReference type="SAM" id="MobiDB-lite"/>
    </source>
</evidence>
<feature type="compositionally biased region" description="Basic and acidic residues" evidence="2">
    <location>
        <begin position="235"/>
        <end position="252"/>
    </location>
</feature>
<feature type="compositionally biased region" description="Basic and acidic residues" evidence="2">
    <location>
        <begin position="214"/>
        <end position="225"/>
    </location>
</feature>
<feature type="coiled-coil region" evidence="1">
    <location>
        <begin position="150"/>
        <end position="195"/>
    </location>
</feature>
<sequence length="252" mass="27613">MALSRPFWLFTVVVFAATCGASGVGHMPPSNREEAAGFEEFKARTGQTGDMATKSWTGWAKGKISGGLGLKLDHNAKETAKRAYEKADHSVNTAKGKVQGVASRKGSDSYEKANEFKDSAVETAGNIKDAVKEKAGKTTEEAERATWTMKKKAIEMAEEVRARAARLSEEVKGYAREVGKKVEEGTKRRREAEEQMGWARENAREGYAAVREKAGETLETAKEKVGSNNGAVKQKSQEMKDDLTSWGRDEEL</sequence>
<evidence type="ECO:0000313" key="5">
    <source>
        <dbReference type="Proteomes" id="UP001345219"/>
    </source>
</evidence>
<dbReference type="Gene3D" id="1.20.120.20">
    <property type="entry name" value="Apolipoprotein"/>
    <property type="match status" value="1"/>
</dbReference>
<proteinExistence type="predicted"/>
<feature type="region of interest" description="Disordered" evidence="2">
    <location>
        <begin position="214"/>
        <end position="252"/>
    </location>
</feature>